<evidence type="ECO:0000256" key="1">
    <source>
        <dbReference type="ARBA" id="ARBA00022612"/>
    </source>
</evidence>
<keyword evidence="1" id="KW-1188">Viral release from host cell</keyword>
<evidence type="ECO:0000256" key="2">
    <source>
        <dbReference type="ARBA" id="ARBA00022670"/>
    </source>
</evidence>
<dbReference type="RefSeq" id="WP_246516931.1">
    <property type="nucleotide sequence ID" value="NZ_BORB01000039.1"/>
</dbReference>
<evidence type="ECO:0000259" key="4">
    <source>
        <dbReference type="Pfam" id="PF04586"/>
    </source>
</evidence>
<sequence>MKQQETRLLNNDIEIRSIGEDEKRDVIVGYALRFNSWSEDLGGFIENIEPTALNDADLNNVVALINHDRNLVLGRSTSGTLKLEVDEFGLKYTIDPPNTTYARDLIESMKRGDISQSSFAFSLDYDDDSEHWEHDKERDIYKRTIKRFKSISDVSVVTVPAYSETQVVLAQRGLDEYKNELEKQITKRKMLIELDLI</sequence>
<gene>
    <name evidence="5" type="ORF">J8TS2_35560</name>
</gene>
<dbReference type="NCBIfam" id="TIGR01543">
    <property type="entry name" value="proheadase_HK97"/>
    <property type="match status" value="1"/>
</dbReference>
<dbReference type="InterPro" id="IPR054613">
    <property type="entry name" value="Peptidase_S78_dom"/>
</dbReference>
<evidence type="ECO:0000313" key="6">
    <source>
        <dbReference type="Proteomes" id="UP000679950"/>
    </source>
</evidence>
<reference evidence="5 6" key="1">
    <citation type="submission" date="2021-03" db="EMBL/GenBank/DDBJ databases">
        <title>Antimicrobial resistance genes in bacteria isolated from Japanese honey, and their potential for conferring macrolide and lincosamide resistance in the American foulbrood pathogen Paenibacillus larvae.</title>
        <authorList>
            <person name="Okamoto M."/>
            <person name="Kumagai M."/>
            <person name="Kanamori H."/>
            <person name="Takamatsu D."/>
        </authorList>
    </citation>
    <scope>NUCLEOTIDE SEQUENCE [LARGE SCALE GENOMIC DNA]</scope>
    <source>
        <strain evidence="5 6">J8TS2</strain>
    </source>
</reference>
<feature type="domain" description="Prohead serine protease" evidence="4">
    <location>
        <begin position="12"/>
        <end position="179"/>
    </location>
</feature>
<evidence type="ECO:0000313" key="5">
    <source>
        <dbReference type="EMBL" id="GIN59237.1"/>
    </source>
</evidence>
<accession>A0ABQ4KPJ1</accession>
<dbReference type="Pfam" id="PF04586">
    <property type="entry name" value="Peptidase_S78"/>
    <property type="match status" value="1"/>
</dbReference>
<keyword evidence="6" id="KW-1185">Reference proteome</keyword>
<proteinExistence type="predicted"/>
<dbReference type="InterPro" id="IPR006433">
    <property type="entry name" value="Prohead_protease"/>
</dbReference>
<comment type="caution">
    <text evidence="5">The sequence shown here is derived from an EMBL/GenBank/DDBJ whole genome shotgun (WGS) entry which is preliminary data.</text>
</comment>
<dbReference type="EMBL" id="BORB01000039">
    <property type="protein sequence ID" value="GIN59237.1"/>
    <property type="molecule type" value="Genomic_DNA"/>
</dbReference>
<keyword evidence="3" id="KW-0378">Hydrolase</keyword>
<name>A0ABQ4KPJ1_9BACI</name>
<protein>
    <submittedName>
        <fullName evidence="5">Peptidase U35</fullName>
    </submittedName>
</protein>
<keyword evidence="2" id="KW-0645">Protease</keyword>
<dbReference type="Proteomes" id="UP000679950">
    <property type="component" value="Unassembled WGS sequence"/>
</dbReference>
<evidence type="ECO:0000256" key="3">
    <source>
        <dbReference type="ARBA" id="ARBA00022801"/>
    </source>
</evidence>
<organism evidence="5 6">
    <name type="scientific">Lederbergia ruris</name>
    <dbReference type="NCBI Taxonomy" id="217495"/>
    <lineage>
        <taxon>Bacteria</taxon>
        <taxon>Bacillati</taxon>
        <taxon>Bacillota</taxon>
        <taxon>Bacilli</taxon>
        <taxon>Bacillales</taxon>
        <taxon>Bacillaceae</taxon>
        <taxon>Lederbergia</taxon>
    </lineage>
</organism>